<feature type="compositionally biased region" description="Low complexity" evidence="8">
    <location>
        <begin position="63"/>
        <end position="76"/>
    </location>
</feature>
<keyword evidence="4" id="KW-0378">Hydrolase</keyword>
<evidence type="ECO:0000259" key="9">
    <source>
        <dbReference type="Pfam" id="PF00675"/>
    </source>
</evidence>
<evidence type="ECO:0000256" key="1">
    <source>
        <dbReference type="ARBA" id="ARBA00007261"/>
    </source>
</evidence>
<keyword evidence="3" id="KW-0479">Metal-binding</keyword>
<keyword evidence="14" id="KW-1185">Reference proteome</keyword>
<feature type="domain" description="Peptidase M16 N-terminal" evidence="9">
    <location>
        <begin position="86"/>
        <end position="224"/>
    </location>
</feature>
<dbReference type="InterPro" id="IPR001431">
    <property type="entry name" value="Pept_M16_Zn_BS"/>
</dbReference>
<dbReference type="Gene3D" id="3.30.830.10">
    <property type="entry name" value="Metalloenzyme, LuxS/M16 peptidase-like"/>
    <property type="match status" value="5"/>
</dbReference>
<evidence type="ECO:0008006" key="15">
    <source>
        <dbReference type="Google" id="ProtNLM"/>
    </source>
</evidence>
<gene>
    <name evidence="13" type="ORF">C0Q70_16233</name>
</gene>
<dbReference type="InterPro" id="IPR050626">
    <property type="entry name" value="Peptidase_M16"/>
</dbReference>
<dbReference type="PANTHER" id="PTHR43690:SF18">
    <property type="entry name" value="INSULIN-DEGRADING ENZYME-RELATED"/>
    <property type="match status" value="1"/>
</dbReference>
<dbReference type="Pfam" id="PF05193">
    <property type="entry name" value="Peptidase_M16_C"/>
    <property type="match status" value="1"/>
</dbReference>
<evidence type="ECO:0000256" key="6">
    <source>
        <dbReference type="ARBA" id="ARBA00023049"/>
    </source>
</evidence>
<dbReference type="InterPro" id="IPR007863">
    <property type="entry name" value="Peptidase_M16_C"/>
</dbReference>
<dbReference type="OrthoDB" id="4953at2759"/>
<dbReference type="STRING" id="400727.A0A2T7NP95"/>
<dbReference type="GO" id="GO:0005737">
    <property type="term" value="C:cytoplasm"/>
    <property type="evidence" value="ECO:0007669"/>
    <property type="project" value="UniProtKB-ARBA"/>
</dbReference>
<evidence type="ECO:0000313" key="13">
    <source>
        <dbReference type="EMBL" id="PVD22973.1"/>
    </source>
</evidence>
<reference evidence="13 14" key="1">
    <citation type="submission" date="2018-04" db="EMBL/GenBank/DDBJ databases">
        <title>The genome of golden apple snail Pomacea canaliculata provides insight into stress tolerance and invasive adaptation.</title>
        <authorList>
            <person name="Liu C."/>
            <person name="Liu B."/>
            <person name="Ren Y."/>
            <person name="Zhang Y."/>
            <person name="Wang H."/>
            <person name="Li S."/>
            <person name="Jiang F."/>
            <person name="Yin L."/>
            <person name="Zhang G."/>
            <person name="Qian W."/>
            <person name="Fan W."/>
        </authorList>
    </citation>
    <scope>NUCLEOTIDE SEQUENCE [LARGE SCALE GENOMIC DNA]</scope>
    <source>
        <strain evidence="13">SZHN2017</strain>
        <tissue evidence="13">Muscle</tissue>
    </source>
</reference>
<evidence type="ECO:0000256" key="7">
    <source>
        <dbReference type="RuleBase" id="RU004447"/>
    </source>
</evidence>
<feature type="region of interest" description="Disordered" evidence="8">
    <location>
        <begin position="54"/>
        <end position="86"/>
    </location>
</feature>
<protein>
    <recommendedName>
        <fullName evidence="15">Nardilysin</fullName>
    </recommendedName>
</protein>
<feature type="domain" description="Peptidase M16 C-terminal" evidence="10">
    <location>
        <begin position="246"/>
        <end position="399"/>
    </location>
</feature>
<comment type="caution">
    <text evidence="13">The sequence shown here is derived from an EMBL/GenBank/DDBJ whole genome shotgun (WGS) entry which is preliminary data.</text>
</comment>
<dbReference type="Pfam" id="PF16187">
    <property type="entry name" value="Peptidase_M16_M"/>
    <property type="match status" value="1"/>
</dbReference>
<dbReference type="AlphaFoldDB" id="A0A2T7NP95"/>
<proteinExistence type="inferred from homology"/>
<feature type="domain" description="Peptidase M16 middle/third" evidence="11">
    <location>
        <begin position="402"/>
        <end position="672"/>
    </location>
</feature>
<evidence type="ECO:0000256" key="5">
    <source>
        <dbReference type="ARBA" id="ARBA00022833"/>
    </source>
</evidence>
<evidence type="ECO:0000256" key="8">
    <source>
        <dbReference type="SAM" id="MobiDB-lite"/>
    </source>
</evidence>
<evidence type="ECO:0000259" key="10">
    <source>
        <dbReference type="Pfam" id="PF05193"/>
    </source>
</evidence>
<evidence type="ECO:0000259" key="12">
    <source>
        <dbReference type="Pfam" id="PF22456"/>
    </source>
</evidence>
<keyword evidence="6" id="KW-0482">Metalloprotease</keyword>
<sequence length="1007" mass="116110">MSHIFKPEIDKKQYREIILQNGLRVLLISDLEQSSHRLSTSGSPVDRQLSLEEKHSDMEESMSGADTDGSSTTDTSHISNCSSQKEDQDEKKAAAALCIGSGSFADPPDIPGLSHFLEHMVFMGSKKYRKENAFDDFIARHGGESNACTDTEMTTFFFDIPKQYFYKALDIFAHFFISPLFLKSSVDREIMAIDNEFQMVVPYDLERYHQLLGTLANPGNPVGRFLYGNLKVLKTIPQEQNIDVYGRLREFYKRVYSAHYMTLAIQAPDSLDDLQDLVQDIFHAIPNNKILRPSFHEHRDPFVPEKFHKFLKVVPVEDCHKLEISWALPPMMKHFKSKPLEYIAVPITHEGPGSVLSYLRKRSWALSLQGGNSGSGYDSNSLWSGFFISIVLTDHGLENVAETDPIDNVEQVSENMQLFPTEYYFTGRSLLFIYDPQVIQECLGYLLPELCCITLLTKNFEHSDICNMVEPYFGTRYTITDIPQDWKDSWTALKPNPELYLPEPNPFIPQVFELVYEKRFELPVRVVDNEFSCMWYKKDSKYKLPKGFIMLHLITPVVSRSVVNAALCDLYLYIIQQNLQESLYPATLAGYEFSMEAMSTGVEIHTEGFSHKLPMVVQCIIEHLTQFKVTPQNFEVVKTQLKKSYYNEMIKPFDFGRMLRFAVTEPSNCSLPDRYLVVSSLTQSMLMNFYHDFLQSVYVEGLVIGNFTAEEAVKIAHLAQNKICKKPLPPEMLPLKRLYQLPIGDLQCRVRGVNRQDTNSIVTSYYQMGPGTIREACLNELLSMRMKEPCFNYLRTELQLGYSVFCHHMTTNGILGYSVSVETQANKFSMSQVERHISKFMENFQKTLNKMTKARYKDLVESVISLKQVEDTQLGDETGRYWQEILDRSYIFDRPDREIATLQTIPLSELKLWYQKYLDRSRRHVSFQNRNSQHRLYMENRVEKFNVFGQVQGAVEVPMEAASKPHKPGTIEDENFLTLVVEGKDFISDVKKFRKELSLYPHSLVTS</sequence>
<evidence type="ECO:0000256" key="4">
    <source>
        <dbReference type="ARBA" id="ARBA00022801"/>
    </source>
</evidence>
<dbReference type="InterPro" id="IPR032632">
    <property type="entry name" value="Peptidase_M16_M"/>
</dbReference>
<dbReference type="InterPro" id="IPR011765">
    <property type="entry name" value="Pept_M16_N"/>
</dbReference>
<dbReference type="PANTHER" id="PTHR43690">
    <property type="entry name" value="NARDILYSIN"/>
    <property type="match status" value="1"/>
</dbReference>
<keyword evidence="2" id="KW-0645">Protease</keyword>
<dbReference type="InterPro" id="IPR054734">
    <property type="entry name" value="PqqF-like_C_4"/>
</dbReference>
<keyword evidence="5" id="KW-0862">Zinc</keyword>
<feature type="domain" description="Coenzyme PQQ synthesis protein F-like C-terminal lobe" evidence="12">
    <location>
        <begin position="781"/>
        <end position="882"/>
    </location>
</feature>
<dbReference type="InterPro" id="IPR011249">
    <property type="entry name" value="Metalloenz_LuxS/M16"/>
</dbReference>
<dbReference type="SUPFAM" id="SSF63411">
    <property type="entry name" value="LuxS/MPP-like metallohydrolase"/>
    <property type="match status" value="4"/>
</dbReference>
<dbReference type="GO" id="GO:0004222">
    <property type="term" value="F:metalloendopeptidase activity"/>
    <property type="evidence" value="ECO:0007669"/>
    <property type="project" value="InterPro"/>
</dbReference>
<dbReference type="Proteomes" id="UP000245119">
    <property type="component" value="Linkage Group LG10"/>
</dbReference>
<organism evidence="13 14">
    <name type="scientific">Pomacea canaliculata</name>
    <name type="common">Golden apple snail</name>
    <dbReference type="NCBI Taxonomy" id="400727"/>
    <lineage>
        <taxon>Eukaryota</taxon>
        <taxon>Metazoa</taxon>
        <taxon>Spiralia</taxon>
        <taxon>Lophotrochozoa</taxon>
        <taxon>Mollusca</taxon>
        <taxon>Gastropoda</taxon>
        <taxon>Caenogastropoda</taxon>
        <taxon>Architaenioglossa</taxon>
        <taxon>Ampullarioidea</taxon>
        <taxon>Ampullariidae</taxon>
        <taxon>Pomacea</taxon>
    </lineage>
</organism>
<evidence type="ECO:0000256" key="3">
    <source>
        <dbReference type="ARBA" id="ARBA00022723"/>
    </source>
</evidence>
<dbReference type="EMBL" id="PZQS01000010">
    <property type="protein sequence ID" value="PVD22973.1"/>
    <property type="molecule type" value="Genomic_DNA"/>
</dbReference>
<dbReference type="GO" id="GO:0046872">
    <property type="term" value="F:metal ion binding"/>
    <property type="evidence" value="ECO:0007669"/>
    <property type="project" value="UniProtKB-KW"/>
</dbReference>
<name>A0A2T7NP95_POMCA</name>
<evidence type="ECO:0000256" key="2">
    <source>
        <dbReference type="ARBA" id="ARBA00022670"/>
    </source>
</evidence>
<dbReference type="PROSITE" id="PS00143">
    <property type="entry name" value="INSULINASE"/>
    <property type="match status" value="1"/>
</dbReference>
<dbReference type="GO" id="GO:0006508">
    <property type="term" value="P:proteolysis"/>
    <property type="evidence" value="ECO:0007669"/>
    <property type="project" value="UniProtKB-KW"/>
</dbReference>
<dbReference type="Pfam" id="PF00675">
    <property type="entry name" value="Peptidase_M16"/>
    <property type="match status" value="1"/>
</dbReference>
<comment type="similarity">
    <text evidence="1 7">Belongs to the peptidase M16 family.</text>
</comment>
<dbReference type="Pfam" id="PF22456">
    <property type="entry name" value="PqqF-like_C_4"/>
    <property type="match status" value="1"/>
</dbReference>
<evidence type="ECO:0000313" key="14">
    <source>
        <dbReference type="Proteomes" id="UP000245119"/>
    </source>
</evidence>
<accession>A0A2T7NP95</accession>
<evidence type="ECO:0000259" key="11">
    <source>
        <dbReference type="Pfam" id="PF16187"/>
    </source>
</evidence>